<dbReference type="HOGENOM" id="CLU_2277896_0_0_1"/>
<keyword evidence="2" id="KW-1185">Reference proteome</keyword>
<name>A0A067P7T9_9AGAM</name>
<reference evidence="2" key="1">
    <citation type="journal article" date="2014" name="Proc. Natl. Acad. Sci. U.S.A.">
        <title>Extensive sampling of basidiomycete genomes demonstrates inadequacy of the white-rot/brown-rot paradigm for wood decay fungi.</title>
        <authorList>
            <person name="Riley R."/>
            <person name="Salamov A.A."/>
            <person name="Brown D.W."/>
            <person name="Nagy L.G."/>
            <person name="Floudas D."/>
            <person name="Held B.W."/>
            <person name="Levasseur A."/>
            <person name="Lombard V."/>
            <person name="Morin E."/>
            <person name="Otillar R."/>
            <person name="Lindquist E.A."/>
            <person name="Sun H."/>
            <person name="LaButti K.M."/>
            <person name="Schmutz J."/>
            <person name="Jabbour D."/>
            <person name="Luo H."/>
            <person name="Baker S.E."/>
            <person name="Pisabarro A.G."/>
            <person name="Walton J.D."/>
            <person name="Blanchette R.A."/>
            <person name="Henrissat B."/>
            <person name="Martin F."/>
            <person name="Cullen D."/>
            <person name="Hibbett D.S."/>
            <person name="Grigoriev I.V."/>
        </authorList>
    </citation>
    <scope>NUCLEOTIDE SEQUENCE [LARGE SCALE GENOMIC DNA]</scope>
    <source>
        <strain evidence="2">MUCL 33604</strain>
    </source>
</reference>
<proteinExistence type="predicted"/>
<protein>
    <submittedName>
        <fullName evidence="1">Uncharacterized protein</fullName>
    </submittedName>
</protein>
<dbReference type="EMBL" id="KL197753">
    <property type="protein sequence ID" value="KDQ50928.1"/>
    <property type="molecule type" value="Genomic_DNA"/>
</dbReference>
<dbReference type="Proteomes" id="UP000027265">
    <property type="component" value="Unassembled WGS sequence"/>
</dbReference>
<organism evidence="1 2">
    <name type="scientific">Jaapia argillacea MUCL 33604</name>
    <dbReference type="NCBI Taxonomy" id="933084"/>
    <lineage>
        <taxon>Eukaryota</taxon>
        <taxon>Fungi</taxon>
        <taxon>Dikarya</taxon>
        <taxon>Basidiomycota</taxon>
        <taxon>Agaricomycotina</taxon>
        <taxon>Agaricomycetes</taxon>
        <taxon>Agaricomycetidae</taxon>
        <taxon>Jaapiales</taxon>
        <taxon>Jaapiaceae</taxon>
        <taxon>Jaapia</taxon>
    </lineage>
</organism>
<dbReference type="InParanoid" id="A0A067P7T9"/>
<gene>
    <name evidence="1" type="ORF">JAAARDRAFT_199484</name>
</gene>
<evidence type="ECO:0000313" key="2">
    <source>
        <dbReference type="Proteomes" id="UP000027265"/>
    </source>
</evidence>
<evidence type="ECO:0000313" key="1">
    <source>
        <dbReference type="EMBL" id="KDQ50928.1"/>
    </source>
</evidence>
<dbReference type="AlphaFoldDB" id="A0A067P7T9"/>
<sequence>MLALRLVSDLNNLQCLFEDVQFHDSPAYFDLVTRLALLMGDIHDGVYSGIAGVVAQARADFLHYFTSFSWDVWQDLLGADDNDDLPDLKPVESDEVLPLGLD</sequence>
<accession>A0A067P7T9</accession>